<dbReference type="EMBL" id="VFOZ01000002">
    <property type="protein sequence ID" value="TQL90418.1"/>
    <property type="molecule type" value="Genomic_DNA"/>
</dbReference>
<dbReference type="PANTHER" id="PTHR30204:SF98">
    <property type="entry name" value="HTH-TYPE TRANSCRIPTIONAL REGULATOR ADHR"/>
    <property type="match status" value="1"/>
</dbReference>
<protein>
    <submittedName>
        <fullName evidence="4">DNA-binding transcriptional MerR regulator</fullName>
    </submittedName>
</protein>
<dbReference type="SUPFAM" id="SSF46955">
    <property type="entry name" value="Putative DNA-binding domain"/>
    <property type="match status" value="1"/>
</dbReference>
<dbReference type="Gene3D" id="1.10.1660.10">
    <property type="match status" value="1"/>
</dbReference>
<feature type="domain" description="HTH merR-type" evidence="3">
    <location>
        <begin position="1"/>
        <end position="72"/>
    </location>
</feature>
<evidence type="ECO:0000256" key="1">
    <source>
        <dbReference type="ARBA" id="ARBA00023125"/>
    </source>
</evidence>
<dbReference type="CDD" id="cd01109">
    <property type="entry name" value="HTH_YyaN"/>
    <property type="match status" value="1"/>
</dbReference>
<dbReference type="GO" id="GO:0003677">
    <property type="term" value="F:DNA binding"/>
    <property type="evidence" value="ECO:0007669"/>
    <property type="project" value="UniProtKB-KW"/>
</dbReference>
<gene>
    <name evidence="4" type="ORF">FB559_7722</name>
</gene>
<dbReference type="PANTHER" id="PTHR30204">
    <property type="entry name" value="REDOX-CYCLING DRUG-SENSING TRANSCRIPTIONAL ACTIVATOR SOXR"/>
    <property type="match status" value="1"/>
</dbReference>
<evidence type="ECO:0000313" key="5">
    <source>
        <dbReference type="Proteomes" id="UP000316096"/>
    </source>
</evidence>
<dbReference type="PROSITE" id="PS50937">
    <property type="entry name" value="HTH_MERR_2"/>
    <property type="match status" value="1"/>
</dbReference>
<dbReference type="RefSeq" id="WP_141962456.1">
    <property type="nucleotide sequence ID" value="NZ_VFOZ01000002.1"/>
</dbReference>
<reference evidence="4 5" key="1">
    <citation type="submission" date="2019-06" db="EMBL/GenBank/DDBJ databases">
        <title>Sequencing the genomes of 1000 actinobacteria strains.</title>
        <authorList>
            <person name="Klenk H.-P."/>
        </authorList>
    </citation>
    <scope>NUCLEOTIDE SEQUENCE [LARGE SCALE GENOMIC DNA]</scope>
    <source>
        <strain evidence="4 5">DSM 102200</strain>
    </source>
</reference>
<keyword evidence="5" id="KW-1185">Reference proteome</keyword>
<comment type="caution">
    <text evidence="4">The sequence shown here is derived from an EMBL/GenBank/DDBJ whole genome shotgun (WGS) entry which is preliminary data.</text>
</comment>
<proteinExistence type="predicted"/>
<dbReference type="InterPro" id="IPR000551">
    <property type="entry name" value="MerR-type_HTH_dom"/>
</dbReference>
<dbReference type="Proteomes" id="UP000316096">
    <property type="component" value="Unassembled WGS sequence"/>
</dbReference>
<dbReference type="InterPro" id="IPR047057">
    <property type="entry name" value="MerR_fam"/>
</dbReference>
<dbReference type="PRINTS" id="PR00040">
    <property type="entry name" value="HTHMERR"/>
</dbReference>
<evidence type="ECO:0000259" key="3">
    <source>
        <dbReference type="PROSITE" id="PS50937"/>
    </source>
</evidence>
<keyword evidence="1 4" id="KW-0238">DNA-binding</keyword>
<dbReference type="SMART" id="SM00422">
    <property type="entry name" value="HTH_MERR"/>
    <property type="match status" value="1"/>
</dbReference>
<dbReference type="GO" id="GO:0003700">
    <property type="term" value="F:DNA-binding transcription factor activity"/>
    <property type="evidence" value="ECO:0007669"/>
    <property type="project" value="InterPro"/>
</dbReference>
<feature type="region of interest" description="Disordered" evidence="2">
    <location>
        <begin position="117"/>
        <end position="141"/>
    </location>
</feature>
<evidence type="ECO:0000313" key="4">
    <source>
        <dbReference type="EMBL" id="TQL90418.1"/>
    </source>
</evidence>
<evidence type="ECO:0000256" key="2">
    <source>
        <dbReference type="SAM" id="MobiDB-lite"/>
    </source>
</evidence>
<name>A0A543C038_9ACTN</name>
<dbReference type="OrthoDB" id="9802944at2"/>
<sequence>MDFYSPGEVAERTGFSLDTLRYYERIGLLHEIDRTPGGQRRFTEHDVLWLLMFRCLRESGMPIAQMLRFAELARGSDDTVPERLALLEAHDQRIEERIAGLRAHQRQIRRKILIYRTKPRPPGRPSAEPGKNLRPTGDARG</sequence>
<accession>A0A543C038</accession>
<dbReference type="InterPro" id="IPR009061">
    <property type="entry name" value="DNA-bd_dom_put_sf"/>
</dbReference>
<dbReference type="Pfam" id="PF13411">
    <property type="entry name" value="MerR_1"/>
    <property type="match status" value="1"/>
</dbReference>
<dbReference type="AlphaFoldDB" id="A0A543C038"/>
<organism evidence="4 5">
    <name type="scientific">Actinoallomurus bryophytorum</name>
    <dbReference type="NCBI Taxonomy" id="1490222"/>
    <lineage>
        <taxon>Bacteria</taxon>
        <taxon>Bacillati</taxon>
        <taxon>Actinomycetota</taxon>
        <taxon>Actinomycetes</taxon>
        <taxon>Streptosporangiales</taxon>
        <taxon>Thermomonosporaceae</taxon>
        <taxon>Actinoallomurus</taxon>
    </lineage>
</organism>